<dbReference type="Proteomes" id="UP000316270">
    <property type="component" value="Chromosome 5"/>
</dbReference>
<sequence>MVSQRRDIADAADDLEKAGCGSSHHKADNLAGQYPELQDSRSFNGETRRMSDDSFV</sequence>
<feature type="compositionally biased region" description="Basic and acidic residues" evidence="1">
    <location>
        <begin position="1"/>
        <end position="17"/>
    </location>
</feature>
<dbReference type="EMBL" id="CP042189">
    <property type="protein sequence ID" value="QDS70618.1"/>
    <property type="molecule type" value="Genomic_DNA"/>
</dbReference>
<evidence type="ECO:0000313" key="2">
    <source>
        <dbReference type="EMBL" id="QDS70618.1"/>
    </source>
</evidence>
<dbReference type="AlphaFoldDB" id="A0A517L4T5"/>
<protein>
    <submittedName>
        <fullName evidence="2">Uncharacterized protein</fullName>
    </submittedName>
</protein>
<name>A0A517L4T5_9PEZI</name>
<proteinExistence type="predicted"/>
<keyword evidence="3" id="KW-1185">Reference proteome</keyword>
<gene>
    <name evidence="2" type="ORF">FKW77_000522</name>
</gene>
<evidence type="ECO:0000313" key="3">
    <source>
        <dbReference type="Proteomes" id="UP000316270"/>
    </source>
</evidence>
<evidence type="ECO:0000256" key="1">
    <source>
        <dbReference type="SAM" id="MobiDB-lite"/>
    </source>
</evidence>
<reference evidence="2 3" key="1">
    <citation type="submission" date="2019-07" db="EMBL/GenBank/DDBJ databases">
        <title>Finished genome of Venturia effusa.</title>
        <authorList>
            <person name="Young C.A."/>
            <person name="Cox M.P."/>
            <person name="Ganley A.R.D."/>
            <person name="David W.J."/>
        </authorList>
    </citation>
    <scope>NUCLEOTIDE SEQUENCE [LARGE SCALE GENOMIC DNA]</scope>
    <source>
        <strain evidence="3">albino</strain>
    </source>
</reference>
<feature type="region of interest" description="Disordered" evidence="1">
    <location>
        <begin position="1"/>
        <end position="56"/>
    </location>
</feature>
<feature type="compositionally biased region" description="Basic and acidic residues" evidence="1">
    <location>
        <begin position="46"/>
        <end position="56"/>
    </location>
</feature>
<organism evidence="2 3">
    <name type="scientific">Venturia effusa</name>
    <dbReference type="NCBI Taxonomy" id="50376"/>
    <lineage>
        <taxon>Eukaryota</taxon>
        <taxon>Fungi</taxon>
        <taxon>Dikarya</taxon>
        <taxon>Ascomycota</taxon>
        <taxon>Pezizomycotina</taxon>
        <taxon>Dothideomycetes</taxon>
        <taxon>Pleosporomycetidae</taxon>
        <taxon>Venturiales</taxon>
        <taxon>Venturiaceae</taxon>
        <taxon>Venturia</taxon>
    </lineage>
</organism>
<accession>A0A517L4T5</accession>